<comment type="catalytic activity">
    <reaction evidence="5">
        <text>a 1,2-diacyl-sn-glycero-3-phospho-(1D-myo-inositol-3,5-bisphosphate) + H2O = a 1,2-diacyl-sn-glycero-3-phospho-(1D-myo-inositol-3-phosphate) + phosphate</text>
        <dbReference type="Rhea" id="RHEA:32955"/>
        <dbReference type="ChEBI" id="CHEBI:15377"/>
        <dbReference type="ChEBI" id="CHEBI:43474"/>
        <dbReference type="ChEBI" id="CHEBI:57923"/>
        <dbReference type="ChEBI" id="CHEBI:58088"/>
    </reaction>
</comment>
<evidence type="ECO:0000313" key="9">
    <source>
        <dbReference type="EMBL" id="WMV37036.1"/>
    </source>
</evidence>
<keyword evidence="4" id="KW-0472">Membrane</keyword>
<evidence type="ECO:0000259" key="8">
    <source>
        <dbReference type="Pfam" id="PF02383"/>
    </source>
</evidence>
<feature type="compositionally biased region" description="Basic and acidic residues" evidence="7">
    <location>
        <begin position="1"/>
        <end position="14"/>
    </location>
</feature>
<dbReference type="GO" id="GO:0043813">
    <property type="term" value="F:phosphatidylinositol-3,5-bisphosphate 5-phosphatase activity"/>
    <property type="evidence" value="ECO:0007669"/>
    <property type="project" value="InterPro"/>
</dbReference>
<evidence type="ECO:0000256" key="5">
    <source>
        <dbReference type="ARBA" id="ARBA00023337"/>
    </source>
</evidence>
<dbReference type="GO" id="GO:0046856">
    <property type="term" value="P:phosphatidylinositol dephosphorylation"/>
    <property type="evidence" value="ECO:0007669"/>
    <property type="project" value="InterPro"/>
</dbReference>
<protein>
    <recommendedName>
        <fullName evidence="8">SAC domain-containing protein</fullName>
    </recommendedName>
</protein>
<reference evidence="9" key="1">
    <citation type="submission" date="2023-08" db="EMBL/GenBank/DDBJ databases">
        <title>A de novo genome assembly of Solanum verrucosum Schlechtendal, a Mexican diploid species geographically isolated from the other diploid A-genome species in potato relatives.</title>
        <authorList>
            <person name="Hosaka K."/>
        </authorList>
    </citation>
    <scope>NUCLEOTIDE SEQUENCE</scope>
    <source>
        <tissue evidence="9">Young leaves</tissue>
    </source>
</reference>
<gene>
    <name evidence="9" type="ORF">MTR67_030421</name>
</gene>
<feature type="region of interest" description="Disordered" evidence="7">
    <location>
        <begin position="1"/>
        <end position="25"/>
    </location>
</feature>
<comment type="subunit">
    <text evidence="6">Component of the PI(3,5)P2 regulatory complex at least composed of ATG18, SAC/FIG4, FAB1 and VAC14.</text>
</comment>
<evidence type="ECO:0000256" key="4">
    <source>
        <dbReference type="ARBA" id="ARBA00023136"/>
    </source>
</evidence>
<evidence type="ECO:0000313" key="10">
    <source>
        <dbReference type="Proteomes" id="UP001234989"/>
    </source>
</evidence>
<dbReference type="Proteomes" id="UP001234989">
    <property type="component" value="Chromosome 7"/>
</dbReference>
<sequence>MAACDMKKQQHQQEQDLFSSPAQPSPIQEGFMQKFRLYQTLSKFYMIGRDKSRTYWRVLKIDRTEPSELHMREDSTTYTERECSDLLRRIHEGNRSTGGLKFVTTCYGIVGFIKFLGPYYMLLITKRRQIGAICGHTVYAITKSEMIPLPNAATRSKIVNFRSENRFVFFMFGGSFFDMNVVYGPSL</sequence>
<evidence type="ECO:0000256" key="3">
    <source>
        <dbReference type="ARBA" id="ARBA00022801"/>
    </source>
</evidence>
<keyword evidence="10" id="KW-1185">Reference proteome</keyword>
<keyword evidence="2" id="KW-0926">Vacuole</keyword>
<dbReference type="Pfam" id="PF02383">
    <property type="entry name" value="Syja_N"/>
    <property type="match status" value="1"/>
</dbReference>
<feature type="domain" description="SAC" evidence="8">
    <location>
        <begin position="107"/>
        <end position="155"/>
    </location>
</feature>
<evidence type="ECO:0000256" key="7">
    <source>
        <dbReference type="SAM" id="MobiDB-lite"/>
    </source>
</evidence>
<dbReference type="PANTHER" id="PTHR45738">
    <property type="entry name" value="POLYPHOSPHOINOSITIDE PHOSPHATASE"/>
    <property type="match status" value="1"/>
</dbReference>
<dbReference type="EMBL" id="CP133618">
    <property type="protein sequence ID" value="WMV37036.1"/>
    <property type="molecule type" value="Genomic_DNA"/>
</dbReference>
<organism evidence="9 10">
    <name type="scientific">Solanum verrucosum</name>
    <dbReference type="NCBI Taxonomy" id="315347"/>
    <lineage>
        <taxon>Eukaryota</taxon>
        <taxon>Viridiplantae</taxon>
        <taxon>Streptophyta</taxon>
        <taxon>Embryophyta</taxon>
        <taxon>Tracheophyta</taxon>
        <taxon>Spermatophyta</taxon>
        <taxon>Magnoliopsida</taxon>
        <taxon>eudicotyledons</taxon>
        <taxon>Gunneridae</taxon>
        <taxon>Pentapetalae</taxon>
        <taxon>asterids</taxon>
        <taxon>lamiids</taxon>
        <taxon>Solanales</taxon>
        <taxon>Solanaceae</taxon>
        <taxon>Solanoideae</taxon>
        <taxon>Solaneae</taxon>
        <taxon>Solanum</taxon>
    </lineage>
</organism>
<proteinExistence type="predicted"/>
<accession>A0AAF0R7N0</accession>
<dbReference type="PANTHER" id="PTHR45738:SF25">
    <property type="entry name" value="PHOSPHOINOSITIDE PHOSPHATASE SAC3-RELATED"/>
    <property type="match status" value="1"/>
</dbReference>
<evidence type="ECO:0000256" key="6">
    <source>
        <dbReference type="ARBA" id="ARBA00023464"/>
    </source>
</evidence>
<evidence type="ECO:0000256" key="2">
    <source>
        <dbReference type="ARBA" id="ARBA00022554"/>
    </source>
</evidence>
<name>A0AAF0R7N0_SOLVR</name>
<comment type="subcellular location">
    <subcellularLocation>
        <location evidence="1">Vacuole membrane</location>
        <topology evidence="1">Peripheral membrane protein</topology>
    </subcellularLocation>
</comment>
<dbReference type="InterPro" id="IPR043573">
    <property type="entry name" value="Fig4-like"/>
</dbReference>
<dbReference type="AlphaFoldDB" id="A0AAF0R7N0"/>
<dbReference type="InterPro" id="IPR002013">
    <property type="entry name" value="SAC_dom"/>
</dbReference>
<dbReference type="GO" id="GO:0005774">
    <property type="term" value="C:vacuolar membrane"/>
    <property type="evidence" value="ECO:0007669"/>
    <property type="project" value="UniProtKB-SubCell"/>
</dbReference>
<keyword evidence="3" id="KW-0378">Hydrolase</keyword>
<feature type="compositionally biased region" description="Polar residues" evidence="7">
    <location>
        <begin position="15"/>
        <end position="25"/>
    </location>
</feature>
<evidence type="ECO:0000256" key="1">
    <source>
        <dbReference type="ARBA" id="ARBA00004148"/>
    </source>
</evidence>